<dbReference type="Proteomes" id="UP000094043">
    <property type="component" value="Chromosome 1"/>
</dbReference>
<evidence type="ECO:0000313" key="2">
    <source>
        <dbReference type="EMBL" id="WVN85211.1"/>
    </source>
</evidence>
<keyword evidence="3" id="KW-1185">Reference proteome</keyword>
<keyword evidence="1" id="KW-0472">Membrane</keyword>
<evidence type="ECO:0000313" key="3">
    <source>
        <dbReference type="Proteomes" id="UP000094043"/>
    </source>
</evidence>
<organism evidence="2 3">
    <name type="scientific">Cryptococcus depauperatus CBS 7841</name>
    <dbReference type="NCBI Taxonomy" id="1295531"/>
    <lineage>
        <taxon>Eukaryota</taxon>
        <taxon>Fungi</taxon>
        <taxon>Dikarya</taxon>
        <taxon>Basidiomycota</taxon>
        <taxon>Agaricomycotina</taxon>
        <taxon>Tremellomycetes</taxon>
        <taxon>Tremellales</taxon>
        <taxon>Cryptococcaceae</taxon>
        <taxon>Cryptococcus</taxon>
    </lineage>
</organism>
<dbReference type="KEGG" id="cdep:91084572"/>
<keyword evidence="1" id="KW-1133">Transmembrane helix</keyword>
<dbReference type="AlphaFoldDB" id="A0AAJ8JMX8"/>
<feature type="transmembrane region" description="Helical" evidence="1">
    <location>
        <begin position="129"/>
        <end position="151"/>
    </location>
</feature>
<reference evidence="2" key="1">
    <citation type="submission" date="2016-06" db="EMBL/GenBank/DDBJ databases">
        <authorList>
            <person name="Cuomo C."/>
            <person name="Litvintseva A."/>
            <person name="Heitman J."/>
            <person name="Chen Y."/>
            <person name="Sun S."/>
            <person name="Springer D."/>
            <person name="Dromer F."/>
            <person name="Young S."/>
            <person name="Zeng Q."/>
            <person name="Chapman S."/>
            <person name="Gujja S."/>
            <person name="Saif S."/>
            <person name="Birren B."/>
        </authorList>
    </citation>
    <scope>NUCLEOTIDE SEQUENCE</scope>
    <source>
        <strain evidence="2">CBS 7841</strain>
    </source>
</reference>
<gene>
    <name evidence="2" type="ORF">L203_100356</name>
</gene>
<dbReference type="EMBL" id="CP143784">
    <property type="protein sequence ID" value="WVN85211.1"/>
    <property type="molecule type" value="Genomic_DNA"/>
</dbReference>
<dbReference type="RefSeq" id="XP_066065912.1">
    <property type="nucleotide sequence ID" value="XM_066209815.1"/>
</dbReference>
<protein>
    <submittedName>
        <fullName evidence="2">Uncharacterized protein</fullName>
    </submittedName>
</protein>
<name>A0AAJ8JMX8_9TREE</name>
<accession>A0AAJ8JMX8</accession>
<dbReference type="GeneID" id="91084572"/>
<proteinExistence type="predicted"/>
<evidence type="ECO:0000256" key="1">
    <source>
        <dbReference type="SAM" id="Phobius"/>
    </source>
</evidence>
<reference evidence="2" key="2">
    <citation type="journal article" date="2022" name="Elife">
        <title>Obligate sexual reproduction of a homothallic fungus closely related to the Cryptococcus pathogenic species complex.</title>
        <authorList>
            <person name="Passer A.R."/>
            <person name="Clancey S.A."/>
            <person name="Shea T."/>
            <person name="David-Palma M."/>
            <person name="Averette A.F."/>
            <person name="Boekhout T."/>
            <person name="Porcel B.M."/>
            <person name="Nowrousian M."/>
            <person name="Cuomo C.A."/>
            <person name="Sun S."/>
            <person name="Heitman J."/>
            <person name="Coelho M.A."/>
        </authorList>
    </citation>
    <scope>NUCLEOTIDE SEQUENCE</scope>
    <source>
        <strain evidence="2">CBS 7841</strain>
    </source>
</reference>
<keyword evidence="1" id="KW-0812">Transmembrane</keyword>
<sequence length="274" mass="30881">MKAGSSGTVLFVSSHSRDCANHQNIKKVFTSAKYHASTTTMRTGVSLTSPWPWRPLPSPKLKDAVMEERVIFARPLAFSPRGHLVLGCTLGCFSIMYFLMPNKPKMPDFWSDRDDIGLFKKTVGTVQNAVFVVAPSVLGLCGSALAMYRVFIQTGRRVTRLSQVRVRNNDRQTGNVKPEMNLRIQTGRQDMWGMLVKPREVPLEDVLVESVPSRAGKGFLALSLRPEIIKYKIIERRTYYMDFRNSKALSGTGEVIMSLNRVEHVFGKIKEARL</sequence>
<reference evidence="2" key="3">
    <citation type="submission" date="2024-01" db="EMBL/GenBank/DDBJ databases">
        <authorList>
            <person name="Coelho M.A."/>
            <person name="David-Palma M."/>
            <person name="Shea T."/>
            <person name="Sun S."/>
            <person name="Cuomo C.A."/>
            <person name="Heitman J."/>
        </authorList>
    </citation>
    <scope>NUCLEOTIDE SEQUENCE</scope>
    <source>
        <strain evidence="2">CBS 7841</strain>
    </source>
</reference>
<feature type="transmembrane region" description="Helical" evidence="1">
    <location>
        <begin position="82"/>
        <end position="100"/>
    </location>
</feature>